<feature type="transmembrane region" description="Helical" evidence="1">
    <location>
        <begin position="371"/>
        <end position="389"/>
    </location>
</feature>
<keyword evidence="1" id="KW-1133">Transmembrane helix</keyword>
<keyword evidence="1" id="KW-0472">Membrane</keyword>
<name>A0A3B1BZG6_9ZZZZ</name>
<organism evidence="2">
    <name type="scientific">hydrothermal vent metagenome</name>
    <dbReference type="NCBI Taxonomy" id="652676"/>
    <lineage>
        <taxon>unclassified sequences</taxon>
        <taxon>metagenomes</taxon>
        <taxon>ecological metagenomes</taxon>
    </lineage>
</organism>
<feature type="transmembrane region" description="Helical" evidence="1">
    <location>
        <begin position="347"/>
        <end position="365"/>
    </location>
</feature>
<reference evidence="2" key="1">
    <citation type="submission" date="2018-06" db="EMBL/GenBank/DDBJ databases">
        <authorList>
            <person name="Zhirakovskaya E."/>
        </authorList>
    </citation>
    <scope>NUCLEOTIDE SEQUENCE</scope>
</reference>
<sequence length="409" mass="45965">MSGFDIYCGRCGLKNSVESSFPTCEICHAPLKAPANEQEFSSLKVFALDMKKLSFGEVVSSALGWRGALSRIPFAPFVAWRIYLKRRKKEPWIRLMFKHQLARFSRTSLDDISGVDKGRLSRVTVQLARLGFEPAMDIVFESGYIPLSQRIFINAKKAVYATLTFYPTRGGVWLSVMAEFKNGEGLVFVSDMRPDYLKDPKGRRIFIPGAGINGLLATLDMEAPYQKRCRDEFGLERFLIELASSHRRIFDHAVKTELLIGIEKSEASYRYADDEGLRECANHAGVMAVRKCDVCGKTLCGACSFYDIKNYCEDCLPEHADRSSAPPIDFSGELRPAGFFIRGSVRLLELALFLWFAVALFPSDAQAGSRIAYQIFFLTGFIAYFLFFVSRYGATPLQRVAGISVIDSY</sequence>
<dbReference type="AlphaFoldDB" id="A0A3B1BZG6"/>
<keyword evidence="1" id="KW-0812">Transmembrane</keyword>
<proteinExistence type="predicted"/>
<accession>A0A3B1BZG6</accession>
<dbReference type="EMBL" id="UOGB01000090">
    <property type="protein sequence ID" value="VAX17703.1"/>
    <property type="molecule type" value="Genomic_DNA"/>
</dbReference>
<evidence type="ECO:0000313" key="2">
    <source>
        <dbReference type="EMBL" id="VAX17703.1"/>
    </source>
</evidence>
<protein>
    <submittedName>
        <fullName evidence="2">Uncharacterized protein</fullName>
    </submittedName>
</protein>
<evidence type="ECO:0000256" key="1">
    <source>
        <dbReference type="SAM" id="Phobius"/>
    </source>
</evidence>
<feature type="non-terminal residue" evidence="2">
    <location>
        <position position="409"/>
    </location>
</feature>
<gene>
    <name evidence="2" type="ORF">MNBD_NITROSPINAE03-1762</name>
</gene>